<reference evidence="3" key="1">
    <citation type="submission" date="2021-01" db="EMBL/GenBank/DDBJ databases">
        <authorList>
            <person name="Corre E."/>
            <person name="Pelletier E."/>
            <person name="Niang G."/>
            <person name="Scheremetjew M."/>
            <person name="Finn R."/>
            <person name="Kale V."/>
            <person name="Holt S."/>
            <person name="Cochrane G."/>
            <person name="Meng A."/>
            <person name="Brown T."/>
            <person name="Cohen L."/>
        </authorList>
    </citation>
    <scope>NUCLEOTIDE SEQUENCE</scope>
    <source>
        <strain evidence="3">WS</strain>
    </source>
</reference>
<feature type="compositionally biased region" description="Polar residues" evidence="2">
    <location>
        <begin position="11"/>
        <end position="20"/>
    </location>
</feature>
<feature type="compositionally biased region" description="Polar residues" evidence="2">
    <location>
        <begin position="358"/>
        <end position="367"/>
    </location>
</feature>
<accession>A0A6U0KLQ1</accession>
<feature type="compositionally biased region" description="Basic residues" evidence="2">
    <location>
        <begin position="1"/>
        <end position="10"/>
    </location>
</feature>
<proteinExistence type="predicted"/>
<feature type="compositionally biased region" description="Basic and acidic residues" evidence="2">
    <location>
        <begin position="543"/>
        <end position="555"/>
    </location>
</feature>
<evidence type="ECO:0000256" key="2">
    <source>
        <dbReference type="SAM" id="MobiDB-lite"/>
    </source>
</evidence>
<protein>
    <submittedName>
        <fullName evidence="3">Uncharacterized protein</fullName>
    </submittedName>
</protein>
<feature type="compositionally biased region" description="Basic and acidic residues" evidence="2">
    <location>
        <begin position="446"/>
        <end position="462"/>
    </location>
</feature>
<dbReference type="EMBL" id="HBGD01004784">
    <property type="protein sequence ID" value="CAD9080741.1"/>
    <property type="molecule type" value="Transcribed_RNA"/>
</dbReference>
<dbReference type="EMBL" id="HBGD01004782">
    <property type="protein sequence ID" value="CAD9080739.1"/>
    <property type="molecule type" value="Transcribed_RNA"/>
</dbReference>
<name>A0A6U0KLQ1_9EUKA</name>
<feature type="compositionally biased region" description="Basic and acidic residues" evidence="2">
    <location>
        <begin position="328"/>
        <end position="356"/>
    </location>
</feature>
<feature type="region of interest" description="Disordered" evidence="2">
    <location>
        <begin position="1"/>
        <end position="20"/>
    </location>
</feature>
<evidence type="ECO:0000313" key="4">
    <source>
        <dbReference type="EMBL" id="CAD9080741.1"/>
    </source>
</evidence>
<feature type="compositionally biased region" description="Basic and acidic residues" evidence="2">
    <location>
        <begin position="240"/>
        <end position="253"/>
    </location>
</feature>
<feature type="compositionally biased region" description="Low complexity" evidence="2">
    <location>
        <begin position="933"/>
        <end position="943"/>
    </location>
</feature>
<feature type="compositionally biased region" description="Basic residues" evidence="2">
    <location>
        <begin position="435"/>
        <end position="445"/>
    </location>
</feature>
<dbReference type="AlphaFoldDB" id="A0A6U0KLQ1"/>
<gene>
    <name evidence="3" type="ORF">PCOS0759_LOCUS3979</name>
    <name evidence="4" type="ORF">PCOS0759_LOCUS3981</name>
</gene>
<feature type="compositionally biased region" description="Polar residues" evidence="2">
    <location>
        <begin position="487"/>
        <end position="497"/>
    </location>
</feature>
<feature type="region of interest" description="Disordered" evidence="2">
    <location>
        <begin position="279"/>
        <end position="693"/>
    </location>
</feature>
<feature type="compositionally biased region" description="Polar residues" evidence="2">
    <location>
        <begin position="679"/>
        <end position="690"/>
    </location>
</feature>
<organism evidence="3">
    <name type="scientific">Percolomonas cosmopolitus</name>
    <dbReference type="NCBI Taxonomy" id="63605"/>
    <lineage>
        <taxon>Eukaryota</taxon>
        <taxon>Discoba</taxon>
        <taxon>Heterolobosea</taxon>
        <taxon>Tetramitia</taxon>
        <taxon>Eutetramitia</taxon>
        <taxon>Percolomonadidae</taxon>
        <taxon>Percolomonas</taxon>
    </lineage>
</organism>
<evidence type="ECO:0000313" key="3">
    <source>
        <dbReference type="EMBL" id="CAD9080739.1"/>
    </source>
</evidence>
<keyword evidence="1" id="KW-0175">Coiled coil</keyword>
<feature type="coiled-coil region" evidence="1">
    <location>
        <begin position="158"/>
        <end position="225"/>
    </location>
</feature>
<feature type="compositionally biased region" description="Basic residues" evidence="2">
    <location>
        <begin position="640"/>
        <end position="661"/>
    </location>
</feature>
<feature type="region of interest" description="Disordered" evidence="2">
    <location>
        <begin position="921"/>
        <end position="948"/>
    </location>
</feature>
<feature type="compositionally biased region" description="Polar residues" evidence="2">
    <location>
        <begin position="104"/>
        <end position="119"/>
    </location>
</feature>
<feature type="compositionally biased region" description="Polar residues" evidence="2">
    <location>
        <begin position="600"/>
        <end position="618"/>
    </location>
</feature>
<sequence>MTHASLRRHQYPTTYPQNENIQPIASLKPQLIQISQHHLSHLHSQTQSIQSKLQLINSRIKARQTTKNSLFEKQKQDIERKLRQVSERQKVARERNEKLHKNYLSGNDANAENGTRKQLQSTNTKIELEIAKTQFMRSISDSFHELETEERKRRIRMLRETEDRIKTTEELRKRAREQWHEEMMLKEALAQKEVQLRLAEEEIKKEALERQLMRKKFENEQFQRRRVLQDQAAIAMEQFKYREESTREPHHTGNETGLNMLHKEVSRIYERPTSELRVSSFDSGFRGPPPSVAETPARRASYSHQNHHSHHHYQKQSDHHTTPHRTQPPRDEHLTQREPAPEVPRIKLRDVPRKAMSESLSESNMTMTEDEVSTLEGTSRKQPSDESVYYQDGYSTVNESVEETPAASSYTKFKQERRQQVQPSPQHHLPEEHRSKRPRIPHHQAQRRENVDEHRVTREQISHRTLTNIDDSLVHEDSVEDEFETAPSPQKQKPQVDNQDKEFMKAFRKSLQQEMEPININEPPLSAGSDNQRVHTPPPEMIDSARREKENRTKQGEQASIYTPQFDDVRESNPTATSEAKKELVVESPQHTTQKLEESLPTSTIASKPTSPTDSRSASPPRHAVEQANEAAQGVEESKPKKKKPLLSMSRLKKSRTKRSPKQPEPVPEVDEKSESEQDYYTTESGSEAPQSILERKACSQVRRHLQSTFPVKIVMGLKDLATSIEDDMSKQYTKGSLSSRLRKRNTNAKYPFPYEKRFAGRDSPLRDYDGNKRVALIEAAIDSDEEILEKTPYPVKSELFLDIIKYTPSVFVTKQLYERLFDTHTSLEDWTPEFMEQKCQIRGPTLEMWKVIISHIKFLYKTDSSKKNHVVSAFAAVLTPRPSAKLGTDFIKNRDETVERMKKLIKYACGAKKKGRLSIGGFTGANKRKSDSPSLKKSSPHSQTQSSLFNASKDLSHAPKPLINKSKSSGIILGGRSGGGSAFGGSSILNRLKTGQDLEDDDEDDDDDLNVAVFQAPASSGFGLGGVSFGRSNIDTIGEDDFDEFDL</sequence>
<feature type="region of interest" description="Disordered" evidence="2">
    <location>
        <begin position="93"/>
        <end position="119"/>
    </location>
</feature>
<evidence type="ECO:0000256" key="1">
    <source>
        <dbReference type="SAM" id="Coils"/>
    </source>
</evidence>
<feature type="compositionally biased region" description="Basic residues" evidence="2">
    <location>
        <begin position="305"/>
        <end position="314"/>
    </location>
</feature>
<feature type="region of interest" description="Disordered" evidence="2">
    <location>
        <begin position="240"/>
        <end position="261"/>
    </location>
</feature>